<dbReference type="Proteomes" id="UP000015105">
    <property type="component" value="Chromosome 1D"/>
</dbReference>
<evidence type="ECO:0000313" key="2">
    <source>
        <dbReference type="Proteomes" id="UP000015105"/>
    </source>
</evidence>
<dbReference type="EnsemblPlants" id="AET1Gv20299300.14">
    <property type="protein sequence ID" value="AET1Gv20299300.14"/>
    <property type="gene ID" value="AET1Gv20299300"/>
</dbReference>
<reference evidence="1" key="5">
    <citation type="journal article" date="2021" name="G3 (Bethesda)">
        <title>Aegilops tauschii genome assembly Aet v5.0 features greater sequence contiguity and improved annotation.</title>
        <authorList>
            <person name="Wang L."/>
            <person name="Zhu T."/>
            <person name="Rodriguez J.C."/>
            <person name="Deal K.R."/>
            <person name="Dubcovsky J."/>
            <person name="McGuire P.E."/>
            <person name="Lux T."/>
            <person name="Spannagl M."/>
            <person name="Mayer K.F.X."/>
            <person name="Baldrich P."/>
            <person name="Meyers B.C."/>
            <person name="Huo N."/>
            <person name="Gu Y.Q."/>
            <person name="Zhou H."/>
            <person name="Devos K.M."/>
            <person name="Bennetzen J.L."/>
            <person name="Unver T."/>
            <person name="Budak H."/>
            <person name="Gulick P.J."/>
            <person name="Galiba G."/>
            <person name="Kalapos B."/>
            <person name="Nelson D.R."/>
            <person name="Li P."/>
            <person name="You F.M."/>
            <person name="Luo M.C."/>
            <person name="Dvorak J."/>
        </authorList>
    </citation>
    <scope>NUCLEOTIDE SEQUENCE [LARGE SCALE GENOMIC DNA]</scope>
    <source>
        <strain evidence="1">cv. AL8/78</strain>
    </source>
</reference>
<reference evidence="1" key="3">
    <citation type="journal article" date="2017" name="Nature">
        <title>Genome sequence of the progenitor of the wheat D genome Aegilops tauschii.</title>
        <authorList>
            <person name="Luo M.C."/>
            <person name="Gu Y.Q."/>
            <person name="Puiu D."/>
            <person name="Wang H."/>
            <person name="Twardziok S.O."/>
            <person name="Deal K.R."/>
            <person name="Huo N."/>
            <person name="Zhu T."/>
            <person name="Wang L."/>
            <person name="Wang Y."/>
            <person name="McGuire P.E."/>
            <person name="Liu S."/>
            <person name="Long H."/>
            <person name="Ramasamy R.K."/>
            <person name="Rodriguez J.C."/>
            <person name="Van S.L."/>
            <person name="Yuan L."/>
            <person name="Wang Z."/>
            <person name="Xia Z."/>
            <person name="Xiao L."/>
            <person name="Anderson O.D."/>
            <person name="Ouyang S."/>
            <person name="Liang Y."/>
            <person name="Zimin A.V."/>
            <person name="Pertea G."/>
            <person name="Qi P."/>
            <person name="Bennetzen J.L."/>
            <person name="Dai X."/>
            <person name="Dawson M.W."/>
            <person name="Muller H.G."/>
            <person name="Kugler K."/>
            <person name="Rivarola-Duarte L."/>
            <person name="Spannagl M."/>
            <person name="Mayer K.F.X."/>
            <person name="Lu F.H."/>
            <person name="Bevan M.W."/>
            <person name="Leroy P."/>
            <person name="Li P."/>
            <person name="You F.M."/>
            <person name="Sun Q."/>
            <person name="Liu Z."/>
            <person name="Lyons E."/>
            <person name="Wicker T."/>
            <person name="Salzberg S.L."/>
            <person name="Devos K.M."/>
            <person name="Dvorak J."/>
        </authorList>
    </citation>
    <scope>NUCLEOTIDE SEQUENCE [LARGE SCALE GENOMIC DNA]</scope>
    <source>
        <strain evidence="1">cv. AL8/78</strain>
    </source>
</reference>
<evidence type="ECO:0000313" key="1">
    <source>
        <dbReference type="EnsemblPlants" id="AET1Gv20299300.14"/>
    </source>
</evidence>
<reference evidence="1" key="4">
    <citation type="submission" date="2019-03" db="UniProtKB">
        <authorList>
            <consortium name="EnsemblPlants"/>
        </authorList>
    </citation>
    <scope>IDENTIFICATION</scope>
</reference>
<keyword evidence="2" id="KW-1185">Reference proteome</keyword>
<sequence length="41" mass="4638">SRFDKTSLEILVHDHSWFPMPTVSVILNLPSILLCNNPISC</sequence>
<reference evidence="2" key="1">
    <citation type="journal article" date="2014" name="Science">
        <title>Ancient hybridizations among the ancestral genomes of bread wheat.</title>
        <authorList>
            <consortium name="International Wheat Genome Sequencing Consortium,"/>
            <person name="Marcussen T."/>
            <person name="Sandve S.R."/>
            <person name="Heier L."/>
            <person name="Spannagl M."/>
            <person name="Pfeifer M."/>
            <person name="Jakobsen K.S."/>
            <person name="Wulff B.B."/>
            <person name="Steuernagel B."/>
            <person name="Mayer K.F."/>
            <person name="Olsen O.A."/>
        </authorList>
    </citation>
    <scope>NUCLEOTIDE SEQUENCE [LARGE SCALE GENOMIC DNA]</scope>
    <source>
        <strain evidence="2">cv. AL8/78</strain>
    </source>
</reference>
<name>A0A452Y5C2_AEGTS</name>
<dbReference type="AlphaFoldDB" id="A0A452Y5C2"/>
<dbReference type="Gramene" id="AET1Gv20299300.14">
    <property type="protein sequence ID" value="AET1Gv20299300.14"/>
    <property type="gene ID" value="AET1Gv20299300"/>
</dbReference>
<protein>
    <submittedName>
        <fullName evidence="1">Uncharacterized protein</fullName>
    </submittedName>
</protein>
<proteinExistence type="predicted"/>
<reference evidence="2" key="2">
    <citation type="journal article" date="2017" name="Nat. Plants">
        <title>The Aegilops tauschii genome reveals multiple impacts of transposons.</title>
        <authorList>
            <person name="Zhao G."/>
            <person name="Zou C."/>
            <person name="Li K."/>
            <person name="Wang K."/>
            <person name="Li T."/>
            <person name="Gao L."/>
            <person name="Zhang X."/>
            <person name="Wang H."/>
            <person name="Yang Z."/>
            <person name="Liu X."/>
            <person name="Jiang W."/>
            <person name="Mao L."/>
            <person name="Kong X."/>
            <person name="Jiao Y."/>
            <person name="Jia J."/>
        </authorList>
    </citation>
    <scope>NUCLEOTIDE SEQUENCE [LARGE SCALE GENOMIC DNA]</scope>
    <source>
        <strain evidence="2">cv. AL8/78</strain>
    </source>
</reference>
<organism evidence="1 2">
    <name type="scientific">Aegilops tauschii subsp. strangulata</name>
    <name type="common">Goatgrass</name>
    <dbReference type="NCBI Taxonomy" id="200361"/>
    <lineage>
        <taxon>Eukaryota</taxon>
        <taxon>Viridiplantae</taxon>
        <taxon>Streptophyta</taxon>
        <taxon>Embryophyta</taxon>
        <taxon>Tracheophyta</taxon>
        <taxon>Spermatophyta</taxon>
        <taxon>Magnoliopsida</taxon>
        <taxon>Liliopsida</taxon>
        <taxon>Poales</taxon>
        <taxon>Poaceae</taxon>
        <taxon>BOP clade</taxon>
        <taxon>Pooideae</taxon>
        <taxon>Triticodae</taxon>
        <taxon>Triticeae</taxon>
        <taxon>Triticinae</taxon>
        <taxon>Aegilops</taxon>
    </lineage>
</organism>
<accession>A0A452Y5C2</accession>